<reference evidence="4" key="1">
    <citation type="submission" date="2023-07" db="EMBL/GenBank/DDBJ databases">
        <title>30 novel species of actinomycetes from the DSMZ collection.</title>
        <authorList>
            <person name="Nouioui I."/>
        </authorList>
    </citation>
    <scope>NUCLEOTIDE SEQUENCE [LARGE SCALE GENOMIC DNA]</scope>
    <source>
        <strain evidence="4">DSM 44743</strain>
    </source>
</reference>
<dbReference type="Proteomes" id="UP001183390">
    <property type="component" value="Unassembled WGS sequence"/>
</dbReference>
<gene>
    <name evidence="3" type="ORF">RM479_21425</name>
</gene>
<evidence type="ECO:0000313" key="3">
    <source>
        <dbReference type="EMBL" id="MDT0330987.1"/>
    </source>
</evidence>
<protein>
    <submittedName>
        <fullName evidence="3">Uncharacterized protein</fullName>
    </submittedName>
</protein>
<dbReference type="RefSeq" id="WP_311513553.1">
    <property type="nucleotide sequence ID" value="NZ_JAVREP010000017.1"/>
</dbReference>
<dbReference type="EMBL" id="JAVREP010000017">
    <property type="protein sequence ID" value="MDT0330987.1"/>
    <property type="molecule type" value="Genomic_DNA"/>
</dbReference>
<keyword evidence="4" id="KW-1185">Reference proteome</keyword>
<evidence type="ECO:0000256" key="2">
    <source>
        <dbReference type="SAM" id="Phobius"/>
    </source>
</evidence>
<comment type="caution">
    <text evidence="3">The sequence shown here is derived from an EMBL/GenBank/DDBJ whole genome shotgun (WGS) entry which is preliminary data.</text>
</comment>
<evidence type="ECO:0000256" key="1">
    <source>
        <dbReference type="SAM" id="MobiDB-lite"/>
    </source>
</evidence>
<feature type="region of interest" description="Disordered" evidence="1">
    <location>
        <begin position="49"/>
        <end position="86"/>
    </location>
</feature>
<name>A0ABU2MEJ9_9ACTN</name>
<feature type="compositionally biased region" description="Low complexity" evidence="1">
    <location>
        <begin position="60"/>
        <end position="75"/>
    </location>
</feature>
<accession>A0ABU2MEJ9</accession>
<keyword evidence="2" id="KW-1133">Transmembrane helix</keyword>
<proteinExistence type="predicted"/>
<keyword evidence="2" id="KW-0812">Transmembrane</keyword>
<organism evidence="3 4">
    <name type="scientific">Nocardiopsis lambiniae</name>
    <dbReference type="NCBI Taxonomy" id="3075539"/>
    <lineage>
        <taxon>Bacteria</taxon>
        <taxon>Bacillati</taxon>
        <taxon>Actinomycetota</taxon>
        <taxon>Actinomycetes</taxon>
        <taxon>Streptosporangiales</taxon>
        <taxon>Nocardiopsidaceae</taxon>
        <taxon>Nocardiopsis</taxon>
    </lineage>
</organism>
<keyword evidence="2" id="KW-0472">Membrane</keyword>
<feature type="transmembrane region" description="Helical" evidence="2">
    <location>
        <begin position="20"/>
        <end position="39"/>
    </location>
</feature>
<evidence type="ECO:0000313" key="4">
    <source>
        <dbReference type="Proteomes" id="UP001183390"/>
    </source>
</evidence>
<sequence>MVRVNNGRHRKPHPTATSRLWWACASALAGMLSAVSSVLTRSKDRGLRAALEAPPRRPALEAAPGSSPSGTAAAPRRTLVPRSRTEDPLPFLDTHLDAHAEPLVRPYVLVNGTPDLLLGDAAEGGYRFRTR</sequence>